<organism evidence="2 3">
    <name type="scientific">Nephila pilipes</name>
    <name type="common">Giant wood spider</name>
    <name type="synonym">Nephila maculata</name>
    <dbReference type="NCBI Taxonomy" id="299642"/>
    <lineage>
        <taxon>Eukaryota</taxon>
        <taxon>Metazoa</taxon>
        <taxon>Ecdysozoa</taxon>
        <taxon>Arthropoda</taxon>
        <taxon>Chelicerata</taxon>
        <taxon>Arachnida</taxon>
        <taxon>Araneae</taxon>
        <taxon>Araneomorphae</taxon>
        <taxon>Entelegynae</taxon>
        <taxon>Araneoidea</taxon>
        <taxon>Nephilidae</taxon>
        <taxon>Nephila</taxon>
    </lineage>
</organism>
<reference evidence="2" key="1">
    <citation type="submission" date="2020-08" db="EMBL/GenBank/DDBJ databases">
        <title>Multicomponent nature underlies the extraordinary mechanical properties of spider dragline silk.</title>
        <authorList>
            <person name="Kono N."/>
            <person name="Nakamura H."/>
            <person name="Mori M."/>
            <person name="Yoshida Y."/>
            <person name="Ohtoshi R."/>
            <person name="Malay A.D."/>
            <person name="Moran D.A.P."/>
            <person name="Tomita M."/>
            <person name="Numata K."/>
            <person name="Arakawa K."/>
        </authorList>
    </citation>
    <scope>NUCLEOTIDE SEQUENCE</scope>
</reference>
<gene>
    <name evidence="2" type="ORF">NPIL_554111</name>
</gene>
<evidence type="ECO:0000313" key="3">
    <source>
        <dbReference type="Proteomes" id="UP000887013"/>
    </source>
</evidence>
<evidence type="ECO:0000313" key="2">
    <source>
        <dbReference type="EMBL" id="GFT74547.1"/>
    </source>
</evidence>
<sequence>MDGLSVSMRKYYIMLPDGYDQPEDPENTDLRFTNQRLLQSHIKDYDELIVKEDPMVFGGVGTRFDFEEKIPGNMNRTVIGFPIVFVFKPGIKASPERAANDAWSGHYLDLDSLFRYTICRCFCMISIVLWVYSFMDRTRFRLDTALPRCHCLDHCAVVVRNEGNAVWVQVKVKDPINGLSYPLRSSRQHCSSQLSFPQIGLLDLFPWPSPRKPEVPNNVDFDNVIG</sequence>
<keyword evidence="3" id="KW-1185">Reference proteome</keyword>
<keyword evidence="1" id="KW-0472">Membrane</keyword>
<comment type="caution">
    <text evidence="2">The sequence shown here is derived from an EMBL/GenBank/DDBJ whole genome shotgun (WGS) entry which is preliminary data.</text>
</comment>
<feature type="transmembrane region" description="Helical" evidence="1">
    <location>
        <begin position="113"/>
        <end position="132"/>
    </location>
</feature>
<accession>A0A8X6PLB6</accession>
<dbReference type="Proteomes" id="UP000887013">
    <property type="component" value="Unassembled WGS sequence"/>
</dbReference>
<keyword evidence="1" id="KW-0812">Transmembrane</keyword>
<dbReference type="EMBL" id="BMAW01021753">
    <property type="protein sequence ID" value="GFT74547.1"/>
    <property type="molecule type" value="Genomic_DNA"/>
</dbReference>
<proteinExistence type="predicted"/>
<dbReference type="AlphaFoldDB" id="A0A8X6PLB6"/>
<evidence type="ECO:0000256" key="1">
    <source>
        <dbReference type="SAM" id="Phobius"/>
    </source>
</evidence>
<keyword evidence="1" id="KW-1133">Transmembrane helix</keyword>
<protein>
    <submittedName>
        <fullName evidence="2">Uncharacterized protein</fullName>
    </submittedName>
</protein>
<name>A0A8X6PLB6_NEPPI</name>